<dbReference type="EMBL" id="JAXIOK010000021">
    <property type="protein sequence ID" value="KAK4746025.1"/>
    <property type="molecule type" value="Genomic_DNA"/>
</dbReference>
<dbReference type="GO" id="GO:0016705">
    <property type="term" value="F:oxidoreductase activity, acting on paired donors, with incorporation or reduction of molecular oxygen"/>
    <property type="evidence" value="ECO:0007669"/>
    <property type="project" value="InterPro"/>
</dbReference>
<dbReference type="AlphaFoldDB" id="A0AAN7GNT0"/>
<dbReference type="GO" id="GO:0005506">
    <property type="term" value="F:iron ion binding"/>
    <property type="evidence" value="ECO:0007669"/>
    <property type="project" value="InterPro"/>
</dbReference>
<gene>
    <name evidence="2" type="ORF">SAY87_012337</name>
</gene>
<keyword evidence="3" id="KW-1185">Reference proteome</keyword>
<proteinExistence type="predicted"/>
<dbReference type="Pfam" id="PF00067">
    <property type="entry name" value="p450"/>
    <property type="match status" value="1"/>
</dbReference>
<dbReference type="Proteomes" id="UP001345219">
    <property type="component" value="Chromosome 10"/>
</dbReference>
<dbReference type="InterPro" id="IPR001128">
    <property type="entry name" value="Cyt_P450"/>
</dbReference>
<dbReference type="GO" id="GO:0004497">
    <property type="term" value="F:monooxygenase activity"/>
    <property type="evidence" value="ECO:0007669"/>
    <property type="project" value="InterPro"/>
</dbReference>
<dbReference type="InterPro" id="IPR036396">
    <property type="entry name" value="Cyt_P450_sf"/>
</dbReference>
<organism evidence="2 3">
    <name type="scientific">Trapa incisa</name>
    <dbReference type="NCBI Taxonomy" id="236973"/>
    <lineage>
        <taxon>Eukaryota</taxon>
        <taxon>Viridiplantae</taxon>
        <taxon>Streptophyta</taxon>
        <taxon>Embryophyta</taxon>
        <taxon>Tracheophyta</taxon>
        <taxon>Spermatophyta</taxon>
        <taxon>Magnoliopsida</taxon>
        <taxon>eudicotyledons</taxon>
        <taxon>Gunneridae</taxon>
        <taxon>Pentapetalae</taxon>
        <taxon>rosids</taxon>
        <taxon>malvids</taxon>
        <taxon>Myrtales</taxon>
        <taxon>Lythraceae</taxon>
        <taxon>Trapa</taxon>
    </lineage>
</organism>
<keyword evidence="1" id="KW-1133">Transmembrane helix</keyword>
<dbReference type="PANTHER" id="PTHR24299:SF59">
    <property type="entry name" value="CYTOCHROME P450 SUPERFAMILY PROTEIN"/>
    <property type="match status" value="1"/>
</dbReference>
<keyword evidence="1" id="KW-0812">Transmembrane</keyword>
<evidence type="ECO:0000313" key="2">
    <source>
        <dbReference type="EMBL" id="KAK4746025.1"/>
    </source>
</evidence>
<sequence>MKEREGEEGEEGNNKRREVMELLILVLGLCLSWGLLRAFSYAANGGRSWSSVVGKLPPGPRPLPVMGNLLELGSQPHRSLAKLARVHGPIMSLMLGSITTVVVSSAAVAREILQIHDDSFSNRTTPDAVTAFRHDEYGLPWIPVSPLWRNLRRICNLHLFSRKTLDSNQDLHNSKIQELVAHMGMIISERLEGIPVSGSKRKDDLLDILLNLSKDKEDMDLFTMNHLFLRTINHGNNVEVNQGLKT</sequence>
<dbReference type="GO" id="GO:0020037">
    <property type="term" value="F:heme binding"/>
    <property type="evidence" value="ECO:0007669"/>
    <property type="project" value="InterPro"/>
</dbReference>
<evidence type="ECO:0000256" key="1">
    <source>
        <dbReference type="SAM" id="Phobius"/>
    </source>
</evidence>
<comment type="caution">
    <text evidence="2">The sequence shown here is derived from an EMBL/GenBank/DDBJ whole genome shotgun (WGS) entry which is preliminary data.</text>
</comment>
<evidence type="ECO:0000313" key="3">
    <source>
        <dbReference type="Proteomes" id="UP001345219"/>
    </source>
</evidence>
<protein>
    <submittedName>
        <fullName evidence="2">Uncharacterized protein</fullName>
    </submittedName>
</protein>
<dbReference type="Gene3D" id="1.10.630.10">
    <property type="entry name" value="Cytochrome P450"/>
    <property type="match status" value="1"/>
</dbReference>
<dbReference type="SUPFAM" id="SSF48264">
    <property type="entry name" value="Cytochrome P450"/>
    <property type="match status" value="1"/>
</dbReference>
<keyword evidence="1" id="KW-0472">Membrane</keyword>
<feature type="transmembrane region" description="Helical" evidence="1">
    <location>
        <begin position="22"/>
        <end position="43"/>
    </location>
</feature>
<feature type="transmembrane region" description="Helical" evidence="1">
    <location>
        <begin position="90"/>
        <end position="109"/>
    </location>
</feature>
<name>A0AAN7GNT0_9MYRT</name>
<accession>A0AAN7GNT0</accession>
<reference evidence="2 3" key="1">
    <citation type="journal article" date="2023" name="Hortic Res">
        <title>Pangenome of water caltrop reveals structural variations and asymmetric subgenome divergence after allopolyploidization.</title>
        <authorList>
            <person name="Zhang X."/>
            <person name="Chen Y."/>
            <person name="Wang L."/>
            <person name="Yuan Y."/>
            <person name="Fang M."/>
            <person name="Shi L."/>
            <person name="Lu R."/>
            <person name="Comes H.P."/>
            <person name="Ma Y."/>
            <person name="Chen Y."/>
            <person name="Huang G."/>
            <person name="Zhou Y."/>
            <person name="Zheng Z."/>
            <person name="Qiu Y."/>
        </authorList>
    </citation>
    <scope>NUCLEOTIDE SEQUENCE [LARGE SCALE GENOMIC DNA]</scope>
    <source>
        <tissue evidence="2">Roots</tissue>
    </source>
</reference>
<dbReference type="PANTHER" id="PTHR24299">
    <property type="entry name" value="CYTOCHROME P450 FAMILY 1"/>
    <property type="match status" value="1"/>
</dbReference>